<dbReference type="InParanoid" id="A0A074YS48"/>
<keyword evidence="3" id="KW-1185">Reference proteome</keyword>
<name>A0A074YS48_AURSE</name>
<evidence type="ECO:0000256" key="1">
    <source>
        <dbReference type="SAM" id="MobiDB-lite"/>
    </source>
</evidence>
<dbReference type="OrthoDB" id="10461752at2759"/>
<evidence type="ECO:0000313" key="3">
    <source>
        <dbReference type="Proteomes" id="UP000030641"/>
    </source>
</evidence>
<dbReference type="RefSeq" id="XP_013347348.1">
    <property type="nucleotide sequence ID" value="XM_013491894.1"/>
</dbReference>
<dbReference type="GeneID" id="25363199"/>
<dbReference type="Proteomes" id="UP000030641">
    <property type="component" value="Unassembled WGS sequence"/>
</dbReference>
<feature type="region of interest" description="Disordered" evidence="1">
    <location>
        <begin position="1"/>
        <end position="170"/>
    </location>
</feature>
<gene>
    <name evidence="2" type="ORF">AUEXF2481DRAFT_26229</name>
</gene>
<evidence type="ECO:0000313" key="2">
    <source>
        <dbReference type="EMBL" id="KEQ98994.1"/>
    </source>
</evidence>
<protein>
    <submittedName>
        <fullName evidence="2">Uncharacterized protein</fullName>
    </submittedName>
</protein>
<feature type="compositionally biased region" description="Basic and acidic residues" evidence="1">
    <location>
        <begin position="140"/>
        <end position="160"/>
    </location>
</feature>
<sequence>MTTFAQHPDNEAPDVPCYTAPEPHSHQYMPNQQAQQQMRQPAPPTQQYPPEDQHYLQSRYAGPESMQNQHPVYPAMSSYVQPPGESYYGQQLRPSLDQRRSEASFRSTHSHKSTWSTDSHRSHHSTRSHESSRSHTNRSHHTDRDANQESKNRKKRDLDARPTMGDSVMLVVNHVRDLLSSDRQ</sequence>
<dbReference type="HOGENOM" id="CLU_1461021_0_0_1"/>
<accession>A0A074YS48</accession>
<proteinExistence type="predicted"/>
<dbReference type="EMBL" id="KL584751">
    <property type="protein sequence ID" value="KEQ98994.1"/>
    <property type="molecule type" value="Genomic_DNA"/>
</dbReference>
<organism evidence="2 3">
    <name type="scientific">Aureobasidium subglaciale (strain EXF-2481)</name>
    <name type="common">Aureobasidium pullulans var. subglaciale</name>
    <dbReference type="NCBI Taxonomy" id="1043005"/>
    <lineage>
        <taxon>Eukaryota</taxon>
        <taxon>Fungi</taxon>
        <taxon>Dikarya</taxon>
        <taxon>Ascomycota</taxon>
        <taxon>Pezizomycotina</taxon>
        <taxon>Dothideomycetes</taxon>
        <taxon>Dothideomycetidae</taxon>
        <taxon>Dothideales</taxon>
        <taxon>Saccotheciaceae</taxon>
        <taxon>Aureobasidium</taxon>
    </lineage>
</organism>
<feature type="compositionally biased region" description="Low complexity" evidence="1">
    <location>
        <begin position="27"/>
        <end position="40"/>
    </location>
</feature>
<reference evidence="2 3" key="1">
    <citation type="journal article" date="2014" name="BMC Genomics">
        <title>Genome sequencing of four Aureobasidium pullulans varieties: biotechnological potential, stress tolerance, and description of new species.</title>
        <authorList>
            <person name="Gostin Ar C."/>
            <person name="Ohm R.A."/>
            <person name="Kogej T."/>
            <person name="Sonjak S."/>
            <person name="Turk M."/>
            <person name="Zajc J."/>
            <person name="Zalar P."/>
            <person name="Grube M."/>
            <person name="Sun H."/>
            <person name="Han J."/>
            <person name="Sharma A."/>
            <person name="Chiniquy J."/>
            <person name="Ngan C.Y."/>
            <person name="Lipzen A."/>
            <person name="Barry K."/>
            <person name="Grigoriev I.V."/>
            <person name="Gunde-Cimerman N."/>
        </authorList>
    </citation>
    <scope>NUCLEOTIDE SEQUENCE [LARGE SCALE GENOMIC DNA]</scope>
    <source>
        <strain evidence="2 3">EXF-2481</strain>
    </source>
</reference>
<dbReference type="AlphaFoldDB" id="A0A074YS48"/>